<evidence type="ECO:0000313" key="2">
    <source>
        <dbReference type="EMBL" id="GIY56738.1"/>
    </source>
</evidence>
<dbReference type="EMBL" id="BPLR01012805">
    <property type="protein sequence ID" value="GIY56738.1"/>
    <property type="molecule type" value="Genomic_DNA"/>
</dbReference>
<organism evidence="2 3">
    <name type="scientific">Caerostris extrusa</name>
    <name type="common">Bark spider</name>
    <name type="synonym">Caerostris bankana</name>
    <dbReference type="NCBI Taxonomy" id="172846"/>
    <lineage>
        <taxon>Eukaryota</taxon>
        <taxon>Metazoa</taxon>
        <taxon>Ecdysozoa</taxon>
        <taxon>Arthropoda</taxon>
        <taxon>Chelicerata</taxon>
        <taxon>Arachnida</taxon>
        <taxon>Araneae</taxon>
        <taxon>Araneomorphae</taxon>
        <taxon>Entelegynae</taxon>
        <taxon>Araneoidea</taxon>
        <taxon>Araneidae</taxon>
        <taxon>Caerostris</taxon>
    </lineage>
</organism>
<accession>A0AAV4UG35</accession>
<gene>
    <name evidence="2" type="ORF">CEXT_88301</name>
</gene>
<evidence type="ECO:0000313" key="3">
    <source>
        <dbReference type="Proteomes" id="UP001054945"/>
    </source>
</evidence>
<feature type="region of interest" description="Disordered" evidence="1">
    <location>
        <begin position="130"/>
        <end position="168"/>
    </location>
</feature>
<feature type="compositionally biased region" description="Basic and acidic residues" evidence="1">
    <location>
        <begin position="130"/>
        <end position="139"/>
    </location>
</feature>
<protein>
    <submittedName>
        <fullName evidence="2">Uncharacterized protein</fullName>
    </submittedName>
</protein>
<proteinExistence type="predicted"/>
<name>A0AAV4UG35_CAEEX</name>
<feature type="region of interest" description="Disordered" evidence="1">
    <location>
        <begin position="74"/>
        <end position="112"/>
    </location>
</feature>
<sequence length="168" mass="19448">MLGLKDTRLALDNSARPITEAPANDLRFSQRIRLLREEHLSMERIRRFQKQNRFPMMMMQMSVKAAVIKISENKDSEIRPQNPFSPGTETLDGHASKFLTDPPHPNPSREKTGPLLAWFLSAAFYDIPRQKEKVSHESPRQNYGNGIPKDNEEAEYGRLHYQRDNMQG</sequence>
<feature type="compositionally biased region" description="Basic and acidic residues" evidence="1">
    <location>
        <begin position="149"/>
        <end position="168"/>
    </location>
</feature>
<dbReference type="AlphaFoldDB" id="A0AAV4UG35"/>
<reference evidence="2 3" key="1">
    <citation type="submission" date="2021-06" db="EMBL/GenBank/DDBJ databases">
        <title>Caerostris extrusa draft genome.</title>
        <authorList>
            <person name="Kono N."/>
            <person name="Arakawa K."/>
        </authorList>
    </citation>
    <scope>NUCLEOTIDE SEQUENCE [LARGE SCALE GENOMIC DNA]</scope>
</reference>
<keyword evidence="3" id="KW-1185">Reference proteome</keyword>
<evidence type="ECO:0000256" key="1">
    <source>
        <dbReference type="SAM" id="MobiDB-lite"/>
    </source>
</evidence>
<dbReference type="Proteomes" id="UP001054945">
    <property type="component" value="Unassembled WGS sequence"/>
</dbReference>
<comment type="caution">
    <text evidence="2">The sequence shown here is derived from an EMBL/GenBank/DDBJ whole genome shotgun (WGS) entry which is preliminary data.</text>
</comment>